<proteinExistence type="predicted"/>
<accession>A0A0J7JUQ8</accession>
<dbReference type="PANTHER" id="PTHR11439">
    <property type="entry name" value="GAG-POL-RELATED RETROTRANSPOSON"/>
    <property type="match status" value="1"/>
</dbReference>
<dbReference type="CDD" id="cd09272">
    <property type="entry name" value="RNase_HI_RT_Ty1"/>
    <property type="match status" value="1"/>
</dbReference>
<dbReference type="PaxDb" id="67767-A0A0J7JUQ8"/>
<protein>
    <submittedName>
        <fullName evidence="1">Integrase core domain protein</fullName>
    </submittedName>
</protein>
<sequence length="207" mass="23646">MDEANPVSIPADPHQETCTEMHLIDQHEATNALYREAIGSLMYLSIATRPDITFAVNRASRHMEKPSKLHWNAVKRILKYLKGTLNYGLRFGISQDRHLQAYSDSDYAGELETRRSTTGYLVKWGSGIVSELAKTAIRCAVHHGRRVLAACQTVKEIVWLNKLLEELTDSEKLQTTLFLDSSSAIQLIKNPVFHKRTKHIDVRYHYI</sequence>
<gene>
    <name evidence="1" type="ORF">RF55_24560</name>
</gene>
<evidence type="ECO:0000313" key="1">
    <source>
        <dbReference type="EMBL" id="KMQ81993.1"/>
    </source>
</evidence>
<dbReference type="Proteomes" id="UP000036403">
    <property type="component" value="Unassembled WGS sequence"/>
</dbReference>
<dbReference type="PANTHER" id="PTHR11439:SF483">
    <property type="entry name" value="PEPTIDE SYNTHASE GLIP-LIKE, PUTATIVE (AFU_ORTHOLOGUE AFUA_3G12920)-RELATED"/>
    <property type="match status" value="1"/>
</dbReference>
<dbReference type="EMBL" id="LBMM01029608">
    <property type="protein sequence ID" value="KMQ81993.1"/>
    <property type="molecule type" value="Genomic_DNA"/>
</dbReference>
<organism evidence="1 2">
    <name type="scientific">Lasius niger</name>
    <name type="common">Black garden ant</name>
    <dbReference type="NCBI Taxonomy" id="67767"/>
    <lineage>
        <taxon>Eukaryota</taxon>
        <taxon>Metazoa</taxon>
        <taxon>Ecdysozoa</taxon>
        <taxon>Arthropoda</taxon>
        <taxon>Hexapoda</taxon>
        <taxon>Insecta</taxon>
        <taxon>Pterygota</taxon>
        <taxon>Neoptera</taxon>
        <taxon>Endopterygota</taxon>
        <taxon>Hymenoptera</taxon>
        <taxon>Apocrita</taxon>
        <taxon>Aculeata</taxon>
        <taxon>Formicoidea</taxon>
        <taxon>Formicidae</taxon>
        <taxon>Formicinae</taxon>
        <taxon>Lasius</taxon>
        <taxon>Lasius</taxon>
    </lineage>
</organism>
<comment type="caution">
    <text evidence="1">The sequence shown here is derived from an EMBL/GenBank/DDBJ whole genome shotgun (WGS) entry which is preliminary data.</text>
</comment>
<dbReference type="STRING" id="67767.A0A0J7JUQ8"/>
<keyword evidence="2" id="KW-1185">Reference proteome</keyword>
<reference evidence="1 2" key="1">
    <citation type="submission" date="2015-04" db="EMBL/GenBank/DDBJ databases">
        <title>Lasius niger genome sequencing.</title>
        <authorList>
            <person name="Konorov E.A."/>
            <person name="Nikitin M.A."/>
            <person name="Kirill M.V."/>
            <person name="Chang P."/>
        </authorList>
    </citation>
    <scope>NUCLEOTIDE SEQUENCE [LARGE SCALE GENOMIC DNA]</scope>
    <source>
        <tissue evidence="1">Whole</tissue>
    </source>
</reference>
<dbReference type="AlphaFoldDB" id="A0A0J7JUQ8"/>
<name>A0A0J7JUQ8_LASNI</name>
<evidence type="ECO:0000313" key="2">
    <source>
        <dbReference type="Proteomes" id="UP000036403"/>
    </source>
</evidence>
<dbReference type="OrthoDB" id="7607472at2759"/>